<comment type="caution">
    <text evidence="5">The sequence shown here is derived from an EMBL/GenBank/DDBJ whole genome shotgun (WGS) entry which is preliminary data.</text>
</comment>
<dbReference type="PROSITE" id="PS01124">
    <property type="entry name" value="HTH_ARAC_FAMILY_2"/>
    <property type="match status" value="1"/>
</dbReference>
<sequence>MKPLKSRMAEFSNNAASNAAKYYQFKDVDELAFFLPEDVRLTPLACEPFKCESAALDLGAVQFNFNDVNRSLHAFGDKQTEFLTFVMILKGSGQQGIENSRLVTEDYLFGFDPEREADLVFPGGCLYCAVYIRPDIFEVYTQALNRLDLDAKFLASNYVYMPESFPSLRGYLEKLYELLIQRSPLLQKPVFQQIVLADFLPLFITALPSQRENKLAIKFFRRSRLVKQADEYMRSHLDQPLTLTDLCTALGTSSRALCYGFQEIFGMSPMAYLKTLRLQGVFRVLRTAQSSPKTVTEVATQFGFYHLGFLARDYKQMFGELPSATLKRSQ</sequence>
<dbReference type="Pfam" id="PF12833">
    <property type="entry name" value="HTH_18"/>
    <property type="match status" value="1"/>
</dbReference>
<name>A0A4Q7EHB3_9CYAN</name>
<proteinExistence type="predicted"/>
<dbReference type="Proteomes" id="UP000292459">
    <property type="component" value="Unassembled WGS sequence"/>
</dbReference>
<dbReference type="GO" id="GO:0043565">
    <property type="term" value="F:sequence-specific DNA binding"/>
    <property type="evidence" value="ECO:0007669"/>
    <property type="project" value="InterPro"/>
</dbReference>
<organism evidence="5 6">
    <name type="scientific">Leptolyngbya iicbica LK</name>
    <dbReference type="NCBI Taxonomy" id="2294035"/>
    <lineage>
        <taxon>Bacteria</taxon>
        <taxon>Bacillati</taxon>
        <taxon>Cyanobacteriota</taxon>
        <taxon>Cyanophyceae</taxon>
        <taxon>Leptolyngbyales</taxon>
        <taxon>Leptolyngbyaceae</taxon>
        <taxon>Leptolyngbya group</taxon>
        <taxon>Leptolyngbya</taxon>
        <taxon>Leptolyngbya iicbica</taxon>
    </lineage>
</organism>
<feature type="domain" description="HTH araC/xylS-type" evidence="4">
    <location>
        <begin position="227"/>
        <end position="328"/>
    </location>
</feature>
<protein>
    <submittedName>
        <fullName evidence="5">Helix-turn-helix domain-containing protein</fullName>
    </submittedName>
</protein>
<dbReference type="Gene3D" id="1.10.10.60">
    <property type="entry name" value="Homeodomain-like"/>
    <property type="match status" value="1"/>
</dbReference>
<dbReference type="InterPro" id="IPR018060">
    <property type="entry name" value="HTH_AraC"/>
</dbReference>
<keyword evidence="1" id="KW-0805">Transcription regulation</keyword>
<dbReference type="InterPro" id="IPR009057">
    <property type="entry name" value="Homeodomain-like_sf"/>
</dbReference>
<dbReference type="PANTHER" id="PTHR46796:SF12">
    <property type="entry name" value="HTH-TYPE DNA-BINDING TRANSCRIPTIONAL ACTIVATOR EUTR"/>
    <property type="match status" value="1"/>
</dbReference>
<evidence type="ECO:0000313" key="5">
    <source>
        <dbReference type="EMBL" id="RZM82398.1"/>
    </source>
</evidence>
<evidence type="ECO:0000256" key="3">
    <source>
        <dbReference type="ARBA" id="ARBA00023163"/>
    </source>
</evidence>
<dbReference type="GO" id="GO:0003700">
    <property type="term" value="F:DNA-binding transcription factor activity"/>
    <property type="evidence" value="ECO:0007669"/>
    <property type="project" value="InterPro"/>
</dbReference>
<dbReference type="InterPro" id="IPR050204">
    <property type="entry name" value="AraC_XylS_family_regulators"/>
</dbReference>
<evidence type="ECO:0000256" key="1">
    <source>
        <dbReference type="ARBA" id="ARBA00023015"/>
    </source>
</evidence>
<reference evidence="5 6" key="1">
    <citation type="submission" date="2018-11" db="EMBL/GenBank/DDBJ databases">
        <title>Whole genome sequencing of an environmental sample.</title>
        <authorList>
            <person name="Sarangi A.N."/>
            <person name="Singh D."/>
            <person name="Tripathy S."/>
        </authorList>
    </citation>
    <scope>NUCLEOTIDE SEQUENCE [LARGE SCALE GENOMIC DNA]</scope>
    <source>
        <strain evidence="5 6">Lakshadweep</strain>
    </source>
</reference>
<dbReference type="PANTHER" id="PTHR46796">
    <property type="entry name" value="HTH-TYPE TRANSCRIPTIONAL ACTIVATOR RHAS-RELATED"/>
    <property type="match status" value="1"/>
</dbReference>
<keyword evidence="3" id="KW-0804">Transcription</keyword>
<dbReference type="SUPFAM" id="SSF46689">
    <property type="entry name" value="Homeodomain-like"/>
    <property type="match status" value="1"/>
</dbReference>
<evidence type="ECO:0000313" key="6">
    <source>
        <dbReference type="Proteomes" id="UP000292459"/>
    </source>
</evidence>
<keyword evidence="6" id="KW-1185">Reference proteome</keyword>
<dbReference type="SMART" id="SM00342">
    <property type="entry name" value="HTH_ARAC"/>
    <property type="match status" value="1"/>
</dbReference>
<evidence type="ECO:0000256" key="2">
    <source>
        <dbReference type="ARBA" id="ARBA00023125"/>
    </source>
</evidence>
<dbReference type="OrthoDB" id="7544370at2"/>
<accession>A0A4Q7EHB3</accession>
<dbReference type="AlphaFoldDB" id="A0A4Q7EHB3"/>
<keyword evidence="2" id="KW-0238">DNA-binding</keyword>
<gene>
    <name evidence="5" type="ORF">DYY88_03900</name>
</gene>
<evidence type="ECO:0000259" key="4">
    <source>
        <dbReference type="PROSITE" id="PS01124"/>
    </source>
</evidence>
<dbReference type="EMBL" id="QVFV01000001">
    <property type="protein sequence ID" value="RZM82398.1"/>
    <property type="molecule type" value="Genomic_DNA"/>
</dbReference>